<evidence type="ECO:0000256" key="1">
    <source>
        <dbReference type="SAM" id="MobiDB-lite"/>
    </source>
</evidence>
<feature type="region of interest" description="Disordered" evidence="1">
    <location>
        <begin position="26"/>
        <end position="49"/>
    </location>
</feature>
<evidence type="ECO:0000256" key="2">
    <source>
        <dbReference type="SAM" id="SignalP"/>
    </source>
</evidence>
<dbReference type="InterPro" id="IPR037126">
    <property type="entry name" value="PdaC/RsiV-like_sf"/>
</dbReference>
<reference evidence="4 5" key="1">
    <citation type="submission" date="2020-11" db="EMBL/GenBank/DDBJ databases">
        <title>Hymenobacter sp.</title>
        <authorList>
            <person name="Kim M.K."/>
        </authorList>
    </citation>
    <scope>NUCLEOTIDE SEQUENCE [LARGE SCALE GENOMIC DNA]</scope>
    <source>
        <strain evidence="4 5">BT594</strain>
    </source>
</reference>
<evidence type="ECO:0000259" key="3">
    <source>
        <dbReference type="Pfam" id="PF11738"/>
    </source>
</evidence>
<dbReference type="Pfam" id="PF11738">
    <property type="entry name" value="DUF3298"/>
    <property type="match status" value="1"/>
</dbReference>
<feature type="chain" id="PRO_5045204394" evidence="2">
    <location>
        <begin position="27"/>
        <end position="412"/>
    </location>
</feature>
<evidence type="ECO:0000313" key="4">
    <source>
        <dbReference type="EMBL" id="MBG8555360.1"/>
    </source>
</evidence>
<sequence length="412" mass="44029">MSTTRFLFIGALSLAALSCRSRSADADQATTTSPPATAPAATATPDSPGATYAQYRGVLPGSADSITLHLQTWPSRPGDTETEGLLGTYAGSDGQPYQLGGRGSASPDSVVLVDFSPEHAPEPGANGPAWRLRRQGRALVGTWDGKPVQLRLARPAGSLGFRSVFLQDSVVAFPELPNSPRARLSVLALEPLAGGAASTALAAHMVRGLRGDTLPDAPVPALTAFWQQLRRTHAQDYRQDMAAVRPAPGDSTDYPEFGIGLNYEEQHFAHVLWNQAPLLSLGFYHYSFTGGAHGNYGTTVASFDTRTGRRLTYEEIFRPGSDEKLRPLLAAALRRAYQLAPSASLSEVIFEEPLAVTHNVYLTSGGAVFIYVPYEVAAYAFGEIRLFVPLRELRGLLKPGLPLPSGGEVAAR</sequence>
<keyword evidence="2" id="KW-0732">Signal</keyword>
<gene>
    <name evidence="4" type="ORF">I5L79_17560</name>
</gene>
<accession>A0ABS0L605</accession>
<protein>
    <submittedName>
        <fullName evidence="4">DUF3298 and DUF4163 domain-containing protein</fullName>
    </submittedName>
</protein>
<dbReference type="PROSITE" id="PS51257">
    <property type="entry name" value="PROKAR_LIPOPROTEIN"/>
    <property type="match status" value="1"/>
</dbReference>
<feature type="signal peptide" evidence="2">
    <location>
        <begin position="1"/>
        <end position="26"/>
    </location>
</feature>
<organism evidence="4 5">
    <name type="scientific">Hymenobacter guriensis</name>
    <dbReference type="NCBI Taxonomy" id="2793065"/>
    <lineage>
        <taxon>Bacteria</taxon>
        <taxon>Pseudomonadati</taxon>
        <taxon>Bacteroidota</taxon>
        <taxon>Cytophagia</taxon>
        <taxon>Cytophagales</taxon>
        <taxon>Hymenobacteraceae</taxon>
        <taxon>Hymenobacter</taxon>
    </lineage>
</organism>
<dbReference type="RefSeq" id="WP_196956379.1">
    <property type="nucleotide sequence ID" value="NZ_JADWYK010000012.1"/>
</dbReference>
<dbReference type="InterPro" id="IPR021729">
    <property type="entry name" value="DUF3298"/>
</dbReference>
<comment type="caution">
    <text evidence="4">The sequence shown here is derived from an EMBL/GenBank/DDBJ whole genome shotgun (WGS) entry which is preliminary data.</text>
</comment>
<evidence type="ECO:0000313" key="5">
    <source>
        <dbReference type="Proteomes" id="UP000601099"/>
    </source>
</evidence>
<dbReference type="EMBL" id="JADWYK010000012">
    <property type="protein sequence ID" value="MBG8555360.1"/>
    <property type="molecule type" value="Genomic_DNA"/>
</dbReference>
<proteinExistence type="predicted"/>
<feature type="domain" description="DUF3298" evidence="3">
    <location>
        <begin position="315"/>
        <end position="390"/>
    </location>
</feature>
<dbReference type="Gene3D" id="3.90.640.20">
    <property type="entry name" value="Heat-shock cognate protein, ATPase"/>
    <property type="match status" value="1"/>
</dbReference>
<name>A0ABS0L605_9BACT</name>
<dbReference type="Proteomes" id="UP000601099">
    <property type="component" value="Unassembled WGS sequence"/>
</dbReference>
<dbReference type="Gene3D" id="3.30.565.40">
    <property type="entry name" value="Fervidobacterium nodosum Rt17-B1 like"/>
    <property type="match status" value="1"/>
</dbReference>
<keyword evidence="5" id="KW-1185">Reference proteome</keyword>